<organism evidence="2">
    <name type="scientific">Pectinophora gossypiella</name>
    <name type="common">Cotton pink bollworm</name>
    <name type="synonym">Depressaria gossypiella</name>
    <dbReference type="NCBI Taxonomy" id="13191"/>
    <lineage>
        <taxon>Eukaryota</taxon>
        <taxon>Metazoa</taxon>
        <taxon>Ecdysozoa</taxon>
        <taxon>Arthropoda</taxon>
        <taxon>Hexapoda</taxon>
        <taxon>Insecta</taxon>
        <taxon>Pterygota</taxon>
        <taxon>Neoptera</taxon>
        <taxon>Endopterygota</taxon>
        <taxon>Lepidoptera</taxon>
        <taxon>Glossata</taxon>
        <taxon>Ditrysia</taxon>
        <taxon>Gelechioidea</taxon>
        <taxon>Gelechiidae</taxon>
        <taxon>Apatetrinae</taxon>
        <taxon>Pectinophora</taxon>
    </lineage>
</organism>
<evidence type="ECO:0000313" key="2">
    <source>
        <dbReference type="EMBL" id="JAT87213.1"/>
    </source>
</evidence>
<name>A0A1E1WJN0_PECGO</name>
<feature type="non-terminal residue" evidence="2">
    <location>
        <position position="1"/>
    </location>
</feature>
<feature type="compositionally biased region" description="Basic and acidic residues" evidence="1">
    <location>
        <begin position="29"/>
        <end position="60"/>
    </location>
</feature>
<feature type="non-terminal residue" evidence="2">
    <location>
        <position position="345"/>
    </location>
</feature>
<protein>
    <submittedName>
        <fullName evidence="2">Uncharacterized protein</fullName>
    </submittedName>
</protein>
<feature type="region of interest" description="Disordered" evidence="1">
    <location>
        <begin position="128"/>
        <end position="150"/>
    </location>
</feature>
<dbReference type="AlphaFoldDB" id="A0A1E1WJN0"/>
<proteinExistence type="predicted"/>
<evidence type="ECO:0000256" key="1">
    <source>
        <dbReference type="SAM" id="MobiDB-lite"/>
    </source>
</evidence>
<sequence length="345" mass="37915">ETPKPETPKSKTPCDSKKCDNINTNKCESVNDKSDKDDKNCVNKASGRDVPKRDKQERQESATSDGDDDVFHDKTERVCHSETVDVVGADKVLKTETQLVKNSTEASATEKVDVQLQMTVKTESVNPAKVHADQNSSEFRNIDDNKLEEKRDENAMKQIEAITEDLGNLIQEMKDLSTKTAVLKKANCPDVDVNSKIDVPANFIRDNVVLKKNKSESSLDSPDLEVSRLMTKKLGGSPFCDSSSSLEISGSSMESLAEPNIQTKPIIIQESIESDTELDRRKPDRITLSTESSLESNTSEITPVNSGNFLNMSVSSNESVSPIIFGKTKKIHDSLSSLEASVSSL</sequence>
<accession>A0A1E1WJN0</accession>
<dbReference type="EMBL" id="GDQN01003841">
    <property type="protein sequence ID" value="JAT87213.1"/>
    <property type="molecule type" value="Transcribed_RNA"/>
</dbReference>
<dbReference type="OrthoDB" id="10034042at2759"/>
<reference evidence="2" key="1">
    <citation type="submission" date="2015-09" db="EMBL/GenBank/DDBJ databases">
        <title>De novo assembly of Pectinophora gossypiella (Pink Bollworm) gut transcriptome.</title>
        <authorList>
            <person name="Tassone E.E."/>
        </authorList>
    </citation>
    <scope>NUCLEOTIDE SEQUENCE</scope>
</reference>
<gene>
    <name evidence="2" type="ORF">g.5933</name>
</gene>
<feature type="region of interest" description="Disordered" evidence="1">
    <location>
        <begin position="1"/>
        <end position="75"/>
    </location>
</feature>
<feature type="compositionally biased region" description="Basic and acidic residues" evidence="1">
    <location>
        <begin position="1"/>
        <end position="20"/>
    </location>
</feature>
<feature type="compositionally biased region" description="Basic and acidic residues" evidence="1">
    <location>
        <begin position="140"/>
        <end position="150"/>
    </location>
</feature>